<organism evidence="1">
    <name type="scientific">Anguilla anguilla</name>
    <name type="common">European freshwater eel</name>
    <name type="synonym">Muraena anguilla</name>
    <dbReference type="NCBI Taxonomy" id="7936"/>
    <lineage>
        <taxon>Eukaryota</taxon>
        <taxon>Metazoa</taxon>
        <taxon>Chordata</taxon>
        <taxon>Craniata</taxon>
        <taxon>Vertebrata</taxon>
        <taxon>Euteleostomi</taxon>
        <taxon>Actinopterygii</taxon>
        <taxon>Neopterygii</taxon>
        <taxon>Teleostei</taxon>
        <taxon>Anguilliformes</taxon>
        <taxon>Anguillidae</taxon>
        <taxon>Anguilla</taxon>
    </lineage>
</organism>
<dbReference type="EMBL" id="GBXM01001366">
    <property type="protein sequence ID" value="JAI07212.1"/>
    <property type="molecule type" value="Transcribed_RNA"/>
</dbReference>
<protein>
    <submittedName>
        <fullName evidence="1">Uncharacterized protein</fullName>
    </submittedName>
</protein>
<proteinExistence type="predicted"/>
<dbReference type="AlphaFoldDB" id="A0A0E9XXQ2"/>
<reference evidence="1" key="2">
    <citation type="journal article" date="2015" name="Fish Shellfish Immunol.">
        <title>Early steps in the European eel (Anguilla anguilla)-Vibrio vulnificus interaction in the gills: Role of the RtxA13 toxin.</title>
        <authorList>
            <person name="Callol A."/>
            <person name="Pajuelo D."/>
            <person name="Ebbesson L."/>
            <person name="Teles M."/>
            <person name="MacKenzie S."/>
            <person name="Amaro C."/>
        </authorList>
    </citation>
    <scope>NUCLEOTIDE SEQUENCE</scope>
</reference>
<accession>A0A0E9XXQ2</accession>
<evidence type="ECO:0000313" key="1">
    <source>
        <dbReference type="EMBL" id="JAI07212.1"/>
    </source>
</evidence>
<name>A0A0E9XXQ2_ANGAN</name>
<sequence length="19" mass="2108">MCLLPNAEGAYVWILLMLG</sequence>
<reference evidence="1" key="1">
    <citation type="submission" date="2014-11" db="EMBL/GenBank/DDBJ databases">
        <authorList>
            <person name="Amaro Gonzalez C."/>
        </authorList>
    </citation>
    <scope>NUCLEOTIDE SEQUENCE</scope>
</reference>